<dbReference type="EMBL" id="MCRJ01000009">
    <property type="protein sequence ID" value="ODN72000.1"/>
    <property type="molecule type" value="Genomic_DNA"/>
</dbReference>
<keyword evidence="2" id="KW-1185">Reference proteome</keyword>
<sequence>MAIDVLDQAIARRDGSLIRAIEDLRSDGRSLVPFEPPEFNAVEETLLEENQLLDPERPSSRWRSLRRGLHAIVPAVRAK</sequence>
<evidence type="ECO:0000313" key="2">
    <source>
        <dbReference type="Proteomes" id="UP000094622"/>
    </source>
</evidence>
<protein>
    <submittedName>
        <fullName evidence="1">Uncharacterized protein</fullName>
    </submittedName>
</protein>
<proteinExistence type="predicted"/>
<gene>
    <name evidence="1" type="ORF">A6302_00625</name>
</gene>
<dbReference type="AlphaFoldDB" id="A0A1E3H6Q3"/>
<organism evidence="1 2">
    <name type="scientific">Methylobrevis pamukkalensis</name>
    <dbReference type="NCBI Taxonomy" id="1439726"/>
    <lineage>
        <taxon>Bacteria</taxon>
        <taxon>Pseudomonadati</taxon>
        <taxon>Pseudomonadota</taxon>
        <taxon>Alphaproteobacteria</taxon>
        <taxon>Hyphomicrobiales</taxon>
        <taxon>Pleomorphomonadaceae</taxon>
        <taxon>Methylobrevis</taxon>
    </lineage>
</organism>
<comment type="caution">
    <text evidence="1">The sequence shown here is derived from an EMBL/GenBank/DDBJ whole genome shotgun (WGS) entry which is preliminary data.</text>
</comment>
<accession>A0A1E3H6Q3</accession>
<reference evidence="1 2" key="1">
    <citation type="submission" date="2016-07" db="EMBL/GenBank/DDBJ databases">
        <title>Draft Genome Sequence of Methylobrevis pamukkalensis PK2.</title>
        <authorList>
            <person name="Vasilenko O.V."/>
            <person name="Doronina N.V."/>
            <person name="Shmareva M.N."/>
            <person name="Tarlachkov S.V."/>
            <person name="Mustakhimov I."/>
            <person name="Trotsenko Y.A."/>
        </authorList>
    </citation>
    <scope>NUCLEOTIDE SEQUENCE [LARGE SCALE GENOMIC DNA]</scope>
    <source>
        <strain evidence="1 2">PK2</strain>
    </source>
</reference>
<dbReference type="Proteomes" id="UP000094622">
    <property type="component" value="Unassembled WGS sequence"/>
</dbReference>
<name>A0A1E3H6Q3_9HYPH</name>
<dbReference type="RefSeq" id="WP_245293878.1">
    <property type="nucleotide sequence ID" value="NZ_MCRJ01000009.1"/>
</dbReference>
<evidence type="ECO:0000313" key="1">
    <source>
        <dbReference type="EMBL" id="ODN72000.1"/>
    </source>
</evidence>